<evidence type="ECO:0000259" key="2">
    <source>
        <dbReference type="Pfam" id="PF00849"/>
    </source>
</evidence>
<dbReference type="EMBL" id="JAENIM010000021">
    <property type="protein sequence ID" value="MBK1790427.1"/>
    <property type="molecule type" value="Genomic_DNA"/>
</dbReference>
<dbReference type="GO" id="GO:0003723">
    <property type="term" value="F:RNA binding"/>
    <property type="evidence" value="ECO:0007669"/>
    <property type="project" value="InterPro"/>
</dbReference>
<comment type="similarity">
    <text evidence="1">Belongs to the pseudouridine synthase RluA family.</text>
</comment>
<keyword evidence="4" id="KW-1185">Reference proteome</keyword>
<dbReference type="InterPro" id="IPR006145">
    <property type="entry name" value="PsdUridine_synth_RsuA/RluA"/>
</dbReference>
<dbReference type="AlphaFoldDB" id="A0A8J7MBK0"/>
<sequence length="258" mass="29372">MEERKYRPELAVVEDFSVIDECDDWIVLGKPAPLLVHPTGQRSALTLLGGVEELLRYEAITGNLKLSIINRLDRETSGVVLMAKNKSSARYFGRAMERRLFSKQYLAMVVGWPEWDELAVDAPIVRRGEVEESDVYIQRMVHPAGRESTTQLEVVDRFERADGKFSLVRVFPKTGRTHQIRVHLAHVGYPIVGDKIYGPSPVLYQEYVDFGWSADLASQLILPRQALHCEKMSVQLDDHQLEWVCPLTADLQAFLHGQ</sequence>
<evidence type="ECO:0000313" key="4">
    <source>
        <dbReference type="Proteomes" id="UP000624703"/>
    </source>
</evidence>
<dbReference type="RefSeq" id="WP_200310458.1">
    <property type="nucleotide sequence ID" value="NZ_JAENIM010000021.1"/>
</dbReference>
<evidence type="ECO:0000256" key="1">
    <source>
        <dbReference type="ARBA" id="ARBA00010876"/>
    </source>
</evidence>
<dbReference type="Gene3D" id="3.30.2350.10">
    <property type="entry name" value="Pseudouridine synthase"/>
    <property type="match status" value="1"/>
</dbReference>
<proteinExistence type="inferred from homology"/>
<reference evidence="3" key="1">
    <citation type="submission" date="2021-01" db="EMBL/GenBank/DDBJ databases">
        <title>Modified the classification status of verrucomicrobia.</title>
        <authorList>
            <person name="Feng X."/>
        </authorList>
    </citation>
    <scope>NUCLEOTIDE SEQUENCE</scope>
    <source>
        <strain evidence="3">_KCTC 22039</strain>
    </source>
</reference>
<dbReference type="GO" id="GO:0000455">
    <property type="term" value="P:enzyme-directed rRNA pseudouridine synthesis"/>
    <property type="evidence" value="ECO:0007669"/>
    <property type="project" value="TreeGrafter"/>
</dbReference>
<dbReference type="GO" id="GO:0009982">
    <property type="term" value="F:pseudouridine synthase activity"/>
    <property type="evidence" value="ECO:0007669"/>
    <property type="project" value="InterPro"/>
</dbReference>
<dbReference type="InterPro" id="IPR006224">
    <property type="entry name" value="PsdUridine_synth_RluA-like_CS"/>
</dbReference>
<dbReference type="PROSITE" id="PS01129">
    <property type="entry name" value="PSI_RLU"/>
    <property type="match status" value="1"/>
</dbReference>
<name>A0A8J7MBK0_9BACT</name>
<organism evidence="3 4">
    <name type="scientific">Persicirhabdus sediminis</name>
    <dbReference type="NCBI Taxonomy" id="454144"/>
    <lineage>
        <taxon>Bacteria</taxon>
        <taxon>Pseudomonadati</taxon>
        <taxon>Verrucomicrobiota</taxon>
        <taxon>Verrucomicrobiia</taxon>
        <taxon>Verrucomicrobiales</taxon>
        <taxon>Verrucomicrobiaceae</taxon>
        <taxon>Persicirhabdus</taxon>
    </lineage>
</organism>
<protein>
    <submittedName>
        <fullName evidence="3">RNA pseudouridine synthase</fullName>
    </submittedName>
</protein>
<dbReference type="Pfam" id="PF00849">
    <property type="entry name" value="PseudoU_synth_2"/>
    <property type="match status" value="1"/>
</dbReference>
<evidence type="ECO:0000313" key="3">
    <source>
        <dbReference type="EMBL" id="MBK1790427.1"/>
    </source>
</evidence>
<dbReference type="PANTHER" id="PTHR21600">
    <property type="entry name" value="MITOCHONDRIAL RNA PSEUDOURIDINE SYNTHASE"/>
    <property type="match status" value="1"/>
</dbReference>
<dbReference type="InterPro" id="IPR020103">
    <property type="entry name" value="PsdUridine_synth_cat_dom_sf"/>
</dbReference>
<dbReference type="CDD" id="cd02869">
    <property type="entry name" value="PseudoU_synth_RluA_like"/>
    <property type="match status" value="1"/>
</dbReference>
<dbReference type="PANTHER" id="PTHR21600:SF87">
    <property type="entry name" value="RNA PSEUDOURIDYLATE SYNTHASE DOMAIN-CONTAINING PROTEIN 1"/>
    <property type="match status" value="1"/>
</dbReference>
<comment type="caution">
    <text evidence="3">The sequence shown here is derived from an EMBL/GenBank/DDBJ whole genome shotgun (WGS) entry which is preliminary data.</text>
</comment>
<accession>A0A8J7MBK0</accession>
<dbReference type="SUPFAM" id="SSF55120">
    <property type="entry name" value="Pseudouridine synthase"/>
    <property type="match status" value="1"/>
</dbReference>
<dbReference type="GO" id="GO:0140098">
    <property type="term" value="F:catalytic activity, acting on RNA"/>
    <property type="evidence" value="ECO:0007669"/>
    <property type="project" value="UniProtKB-ARBA"/>
</dbReference>
<dbReference type="InterPro" id="IPR050188">
    <property type="entry name" value="RluA_PseudoU_synthase"/>
</dbReference>
<dbReference type="Proteomes" id="UP000624703">
    <property type="component" value="Unassembled WGS sequence"/>
</dbReference>
<gene>
    <name evidence="3" type="ORF">JIN82_04560</name>
</gene>
<feature type="domain" description="Pseudouridine synthase RsuA/RluA-like" evidence="2">
    <location>
        <begin position="24"/>
        <end position="186"/>
    </location>
</feature>